<proteinExistence type="inferred from homology"/>
<dbReference type="GO" id="GO:0005524">
    <property type="term" value="F:ATP binding"/>
    <property type="evidence" value="ECO:0007669"/>
    <property type="project" value="UniProtKB-KW"/>
</dbReference>
<sequence>MAEANSSMSSETKSKINPDEYLFVIALDFGTTYSGYAFSSRSEFEDNPLKIQNNQEWIASGTSLLSLKTPTSLLIKKDGGFVAFGYEAEDKFYTALENESHKDLMLFRRFKMKLYNKMGINESLLIEDVTGEQFQGKHIFTIFLKALADHFKTSIQKQKLTINLRHDLKWVLTVPAIWSEAAKKFMRHCAIDAGIPDEMLMIALEPEAASIYAKYLPIERYPNGFGMTKDGTRYMVVDIGGGTADITVHEKVKGGKLRELHQATGGACGGTAVDAAFESRLNDILGEKVMKRLQEKKTETYLDIFREFEIAKRALHPNKTGTIRMTISFVSLNELCQEIEKKTLTEMFENVEGMYIKGDKLHIDVETMKQFFKPSITELINHMQSIMENPQADGISMILLVGGSADSKHLKSEVEKAFDSVQLIVPPEAGLAVLRGAVIFGHCPTVIMSRILRFTYGTAVGKEFDPAIHREDKKVTIDDKDMCVDCFSTIISAGTEIEIGHKEMKNFSTTSYYQELATVKIFCSPHNEVQYTDDEGCFKLGELSVSLDGDIMTHDFDVIFVFGDTELQVMAIEHGSSTLSACTLKMNEES</sequence>
<dbReference type="EnsemblMetazoa" id="G5558.2">
    <property type="protein sequence ID" value="G5558.2:cds"/>
    <property type="gene ID" value="G5558"/>
</dbReference>
<keyword evidence="2" id="KW-0547">Nucleotide-binding</keyword>
<evidence type="ECO:0000313" key="5">
    <source>
        <dbReference type="Proteomes" id="UP000005408"/>
    </source>
</evidence>
<reference evidence="4" key="1">
    <citation type="submission" date="2022-08" db="UniProtKB">
        <authorList>
            <consortium name="EnsemblMetazoa"/>
        </authorList>
    </citation>
    <scope>IDENTIFICATION</scope>
    <source>
        <strain evidence="4">05x7-T-G4-1.051#20</strain>
    </source>
</reference>
<dbReference type="GO" id="GO:0140662">
    <property type="term" value="F:ATP-dependent protein folding chaperone"/>
    <property type="evidence" value="ECO:0007669"/>
    <property type="project" value="InterPro"/>
</dbReference>
<dbReference type="AlphaFoldDB" id="A0A8W8N6N6"/>
<evidence type="ECO:0008006" key="6">
    <source>
        <dbReference type="Google" id="ProtNLM"/>
    </source>
</evidence>
<dbReference type="OMA" id="HIDVETM"/>
<keyword evidence="5" id="KW-1185">Reference proteome</keyword>
<evidence type="ECO:0000256" key="3">
    <source>
        <dbReference type="ARBA" id="ARBA00022840"/>
    </source>
</evidence>
<evidence type="ECO:0000256" key="2">
    <source>
        <dbReference type="ARBA" id="ARBA00022741"/>
    </source>
</evidence>
<dbReference type="InterPro" id="IPR013126">
    <property type="entry name" value="Hsp_70_fam"/>
</dbReference>
<accession>A0A8W8N6N6</accession>
<protein>
    <recommendedName>
        <fullName evidence="6">Heat shock 70 kDa protein 12A</fullName>
    </recommendedName>
</protein>
<name>A0A8W8N6N6_MAGGI</name>
<dbReference type="Gene3D" id="3.30.420.40">
    <property type="match status" value="2"/>
</dbReference>
<dbReference type="InterPro" id="IPR043129">
    <property type="entry name" value="ATPase_NBD"/>
</dbReference>
<evidence type="ECO:0000256" key="1">
    <source>
        <dbReference type="ARBA" id="ARBA00007381"/>
    </source>
</evidence>
<dbReference type="PANTHER" id="PTHR14187">
    <property type="entry name" value="ALPHA KINASE/ELONGATION FACTOR 2 KINASE"/>
    <property type="match status" value="1"/>
</dbReference>
<organism evidence="4 5">
    <name type="scientific">Magallana gigas</name>
    <name type="common">Pacific oyster</name>
    <name type="synonym">Crassostrea gigas</name>
    <dbReference type="NCBI Taxonomy" id="29159"/>
    <lineage>
        <taxon>Eukaryota</taxon>
        <taxon>Metazoa</taxon>
        <taxon>Spiralia</taxon>
        <taxon>Lophotrochozoa</taxon>
        <taxon>Mollusca</taxon>
        <taxon>Bivalvia</taxon>
        <taxon>Autobranchia</taxon>
        <taxon>Pteriomorphia</taxon>
        <taxon>Ostreida</taxon>
        <taxon>Ostreoidea</taxon>
        <taxon>Ostreidae</taxon>
        <taxon>Magallana</taxon>
    </lineage>
</organism>
<dbReference type="CDD" id="cd10229">
    <property type="entry name" value="ASKHA_NBD_HSP70_HSPA12"/>
    <property type="match status" value="1"/>
</dbReference>
<dbReference type="Pfam" id="PF00012">
    <property type="entry name" value="HSP70"/>
    <property type="match status" value="1"/>
</dbReference>
<dbReference type="PANTHER" id="PTHR14187:SF5">
    <property type="entry name" value="HEAT SHOCK 70 KDA PROTEIN 12A"/>
    <property type="match status" value="1"/>
</dbReference>
<dbReference type="EnsemblMetazoa" id="G5558.1">
    <property type="protein sequence ID" value="G5558.1:cds"/>
    <property type="gene ID" value="G5558"/>
</dbReference>
<dbReference type="SUPFAM" id="SSF53067">
    <property type="entry name" value="Actin-like ATPase domain"/>
    <property type="match status" value="2"/>
</dbReference>
<evidence type="ECO:0000313" key="4">
    <source>
        <dbReference type="EnsemblMetazoa" id="G5558.1:cds"/>
    </source>
</evidence>
<keyword evidence="3" id="KW-0067">ATP-binding</keyword>
<comment type="similarity">
    <text evidence="1">Belongs to the heat shock protein 70 family.</text>
</comment>
<dbReference type="Proteomes" id="UP000005408">
    <property type="component" value="Unassembled WGS sequence"/>
</dbReference>